<dbReference type="PANTHER" id="PTHR43386:SF1">
    <property type="entry name" value="D,D-DIPEPTIDE TRANSPORT SYSTEM PERMEASE PROTEIN DDPC-RELATED"/>
    <property type="match status" value="1"/>
</dbReference>
<keyword evidence="3" id="KW-1003">Cell membrane</keyword>
<dbReference type="PROSITE" id="PS50928">
    <property type="entry name" value="ABC_TM1"/>
    <property type="match status" value="1"/>
</dbReference>
<keyword evidence="11" id="KW-1185">Reference proteome</keyword>
<evidence type="ECO:0000256" key="8">
    <source>
        <dbReference type="SAM" id="MobiDB-lite"/>
    </source>
</evidence>
<keyword evidence="2 7" id="KW-0813">Transport</keyword>
<evidence type="ECO:0000256" key="1">
    <source>
        <dbReference type="ARBA" id="ARBA00004651"/>
    </source>
</evidence>
<feature type="transmembrane region" description="Helical" evidence="7">
    <location>
        <begin position="274"/>
        <end position="295"/>
    </location>
</feature>
<dbReference type="Proteomes" id="UP001501509">
    <property type="component" value="Unassembled WGS sequence"/>
</dbReference>
<evidence type="ECO:0000256" key="2">
    <source>
        <dbReference type="ARBA" id="ARBA00022448"/>
    </source>
</evidence>
<reference evidence="10 11" key="1">
    <citation type="journal article" date="2019" name="Int. J. Syst. Evol. Microbiol.">
        <title>The Global Catalogue of Microorganisms (GCM) 10K type strain sequencing project: providing services to taxonomists for standard genome sequencing and annotation.</title>
        <authorList>
            <consortium name="The Broad Institute Genomics Platform"/>
            <consortium name="The Broad Institute Genome Sequencing Center for Infectious Disease"/>
            <person name="Wu L."/>
            <person name="Ma J."/>
        </authorList>
    </citation>
    <scope>NUCLEOTIDE SEQUENCE [LARGE SCALE GENOMIC DNA]</scope>
    <source>
        <strain evidence="10 11">JCM 6833</strain>
    </source>
</reference>
<proteinExistence type="inferred from homology"/>
<name>A0ABN3PSS1_9ACTN</name>
<comment type="caution">
    <text evidence="10">The sequence shown here is derived from an EMBL/GenBank/DDBJ whole genome shotgun (WGS) entry which is preliminary data.</text>
</comment>
<evidence type="ECO:0000256" key="4">
    <source>
        <dbReference type="ARBA" id="ARBA00022692"/>
    </source>
</evidence>
<evidence type="ECO:0000256" key="5">
    <source>
        <dbReference type="ARBA" id="ARBA00022989"/>
    </source>
</evidence>
<dbReference type="InterPro" id="IPR035906">
    <property type="entry name" value="MetI-like_sf"/>
</dbReference>
<dbReference type="InterPro" id="IPR050366">
    <property type="entry name" value="BP-dependent_transpt_permease"/>
</dbReference>
<keyword evidence="4 7" id="KW-0812">Transmembrane</keyword>
<dbReference type="CDD" id="cd06261">
    <property type="entry name" value="TM_PBP2"/>
    <property type="match status" value="1"/>
</dbReference>
<dbReference type="Pfam" id="PF00528">
    <property type="entry name" value="BPD_transp_1"/>
    <property type="match status" value="1"/>
</dbReference>
<keyword evidence="6 7" id="KW-0472">Membrane</keyword>
<feature type="transmembrane region" description="Helical" evidence="7">
    <location>
        <begin position="40"/>
        <end position="61"/>
    </location>
</feature>
<organism evidence="10 11">
    <name type="scientific">Actinomadura fulvescens</name>
    <dbReference type="NCBI Taxonomy" id="46160"/>
    <lineage>
        <taxon>Bacteria</taxon>
        <taxon>Bacillati</taxon>
        <taxon>Actinomycetota</taxon>
        <taxon>Actinomycetes</taxon>
        <taxon>Streptosporangiales</taxon>
        <taxon>Thermomonosporaceae</taxon>
        <taxon>Actinomadura</taxon>
    </lineage>
</organism>
<feature type="compositionally biased region" description="Basic residues" evidence="8">
    <location>
        <begin position="12"/>
        <end position="24"/>
    </location>
</feature>
<dbReference type="SUPFAM" id="SSF161098">
    <property type="entry name" value="MetI-like"/>
    <property type="match status" value="1"/>
</dbReference>
<comment type="subcellular location">
    <subcellularLocation>
        <location evidence="1 7">Cell membrane</location>
        <topology evidence="1 7">Multi-pass membrane protein</topology>
    </subcellularLocation>
</comment>
<evidence type="ECO:0000313" key="10">
    <source>
        <dbReference type="EMBL" id="GAA2599192.1"/>
    </source>
</evidence>
<comment type="similarity">
    <text evidence="7">Belongs to the binding-protein-dependent transport system permease family.</text>
</comment>
<evidence type="ECO:0000259" key="9">
    <source>
        <dbReference type="PROSITE" id="PS50928"/>
    </source>
</evidence>
<evidence type="ECO:0000256" key="3">
    <source>
        <dbReference type="ARBA" id="ARBA00022475"/>
    </source>
</evidence>
<dbReference type="Gene3D" id="1.10.3720.10">
    <property type="entry name" value="MetI-like"/>
    <property type="match status" value="1"/>
</dbReference>
<evidence type="ECO:0000256" key="7">
    <source>
        <dbReference type="RuleBase" id="RU363032"/>
    </source>
</evidence>
<dbReference type="PANTHER" id="PTHR43386">
    <property type="entry name" value="OLIGOPEPTIDE TRANSPORT SYSTEM PERMEASE PROTEIN APPC"/>
    <property type="match status" value="1"/>
</dbReference>
<gene>
    <name evidence="10" type="ORF">GCM10010411_35970</name>
</gene>
<feature type="domain" description="ABC transmembrane type-1" evidence="9">
    <location>
        <begin position="102"/>
        <end position="292"/>
    </location>
</feature>
<dbReference type="EMBL" id="BAAATD010000004">
    <property type="protein sequence ID" value="GAA2599192.1"/>
    <property type="molecule type" value="Genomic_DNA"/>
</dbReference>
<dbReference type="InterPro" id="IPR000515">
    <property type="entry name" value="MetI-like"/>
</dbReference>
<feature type="region of interest" description="Disordered" evidence="8">
    <location>
        <begin position="1"/>
        <end position="24"/>
    </location>
</feature>
<feature type="transmembrane region" description="Helical" evidence="7">
    <location>
        <begin position="215"/>
        <end position="236"/>
    </location>
</feature>
<evidence type="ECO:0000313" key="11">
    <source>
        <dbReference type="Proteomes" id="UP001501509"/>
    </source>
</evidence>
<feature type="transmembrane region" description="Helical" evidence="7">
    <location>
        <begin position="168"/>
        <end position="188"/>
    </location>
</feature>
<feature type="transmembrane region" description="Helical" evidence="7">
    <location>
        <begin position="106"/>
        <end position="129"/>
    </location>
</feature>
<protein>
    <submittedName>
        <fullName evidence="10">ABC transporter permease</fullName>
    </submittedName>
</protein>
<sequence>MPATSPPVARPPVKRPARPPVRRSARPGFMAARLPVRRPGVWAAGVVLAVLGLAAVCAPLLTSYDPIATDTTATGLAPGSPGHSLGTDLLGRDLLSRLLYGARTSLLVGLAAAAITVVGGLLLGGLAAVGPRWLDELISRVADVLLSLPMLIVVLALAAVIGPSLTTVILAVAATSWMPVALVARAELISQRERLYVRAAYALGLSRGEVLRRHLLPGAVPPIASIAAFEVAHAILTESTLSFLGLGVPPNRPSWGNLLTEAQAHLLTGEWYTVAFPAACVVVTILAVNVLASALDRREGRAW</sequence>
<dbReference type="RefSeq" id="WP_344542242.1">
    <property type="nucleotide sequence ID" value="NZ_BAAATD010000004.1"/>
</dbReference>
<feature type="transmembrane region" description="Helical" evidence="7">
    <location>
        <begin position="141"/>
        <end position="162"/>
    </location>
</feature>
<evidence type="ECO:0000256" key="6">
    <source>
        <dbReference type="ARBA" id="ARBA00023136"/>
    </source>
</evidence>
<feature type="compositionally biased region" description="Pro residues" evidence="8">
    <location>
        <begin position="1"/>
        <end position="10"/>
    </location>
</feature>
<keyword evidence="5 7" id="KW-1133">Transmembrane helix</keyword>
<accession>A0ABN3PSS1</accession>